<dbReference type="OrthoDB" id="596881at2"/>
<comment type="caution">
    <text evidence="1">The sequence shown here is derived from an EMBL/GenBank/DDBJ whole genome shotgun (WGS) entry which is preliminary data.</text>
</comment>
<dbReference type="EMBL" id="PNYA01000004">
    <property type="protein sequence ID" value="PMS22092.1"/>
    <property type="molecule type" value="Genomic_DNA"/>
</dbReference>
<organism evidence="1 2">
    <name type="scientific">Trinickia dabaoshanensis</name>
    <dbReference type="NCBI Taxonomy" id="564714"/>
    <lineage>
        <taxon>Bacteria</taxon>
        <taxon>Pseudomonadati</taxon>
        <taxon>Pseudomonadota</taxon>
        <taxon>Betaproteobacteria</taxon>
        <taxon>Burkholderiales</taxon>
        <taxon>Burkholderiaceae</taxon>
        <taxon>Trinickia</taxon>
    </lineage>
</organism>
<gene>
    <name evidence="1" type="ORF">C0Z18_06130</name>
</gene>
<evidence type="ECO:0000313" key="1">
    <source>
        <dbReference type="EMBL" id="PMS22092.1"/>
    </source>
</evidence>
<sequence>MSERWSIGIEWAQLDTGAPEERAGFAALGIHSHDACLTFGYDSLLQSVRRAPYLSAYHLAEWLAWNWWRLRWEPHRQSADWELSHAMASIGGGYIWPNIHIVSDGINVSLISKPTSERIRTPYRYLSDSVSVISATDFEGEVDLFVEAVLQRLQSVHVTHTNLHDIWRGLAEERQDPALTKQRKFEALLGEDPGEMDDAQLQGFIANAEATGQAALEEIAANRIPGKAVPDIPHLLELGHARGVVTNPSDRITLHGHIPHDMDAPWRAGTRAAQLLRAQENIDPGVAITNDQLARMYGATRHIFDPLDQSPDLSFDLSESDKCHRVILRRAGRETARRFALARLLGDALTHTTNDAVRPATHSDTYRQKVQRAFAAELLSPFQAVDHMLDGDYSAENQQEVADHFQVSDRTILTLLVNQRRLDRGKLDEADWVQA</sequence>
<accession>A0A2N7VY55</accession>
<name>A0A2N7VY55_9BURK</name>
<reference evidence="1 2" key="1">
    <citation type="submission" date="2018-01" db="EMBL/GenBank/DDBJ databases">
        <title>Whole genome analyses suggest that Burkholderia sensu lato contains two further novel genera in the rhizoxinica-symbiotica group Mycetohabitans gen. nov., and Trinickia gen. nov.: implications for the evolution of diazotrophy and nodulation in the Burkholderiaceae.</title>
        <authorList>
            <person name="Estrada-de los Santos P."/>
            <person name="Palmer M."/>
            <person name="Chavez-Ramirez B."/>
            <person name="Beukes C."/>
            <person name="Steenkamp E.T."/>
            <person name="Hirsch A.M."/>
            <person name="Manyaka P."/>
            <person name="Maluk M."/>
            <person name="Lafos M."/>
            <person name="Crook M."/>
            <person name="Gross E."/>
            <person name="Simon M.F."/>
            <person name="Bueno dos Reis Junior F."/>
            <person name="Poole P.S."/>
            <person name="Venter S.N."/>
            <person name="James E.K."/>
        </authorList>
    </citation>
    <scope>NUCLEOTIDE SEQUENCE [LARGE SCALE GENOMIC DNA]</scope>
    <source>
        <strain evidence="1 2">GIMN1.004</strain>
    </source>
</reference>
<protein>
    <recommendedName>
        <fullName evidence="3">IrrE N-terminal-like domain-containing protein</fullName>
    </recommendedName>
</protein>
<dbReference type="RefSeq" id="WP_102644492.1">
    <property type="nucleotide sequence ID" value="NZ_PNYA01000004.1"/>
</dbReference>
<dbReference type="AlphaFoldDB" id="A0A2N7VY55"/>
<evidence type="ECO:0008006" key="3">
    <source>
        <dbReference type="Google" id="ProtNLM"/>
    </source>
</evidence>
<keyword evidence="2" id="KW-1185">Reference proteome</keyword>
<dbReference type="Proteomes" id="UP000235616">
    <property type="component" value="Unassembled WGS sequence"/>
</dbReference>
<proteinExistence type="predicted"/>
<evidence type="ECO:0000313" key="2">
    <source>
        <dbReference type="Proteomes" id="UP000235616"/>
    </source>
</evidence>